<proteinExistence type="predicted"/>
<comment type="catalytic activity">
    <reaction evidence="8">
        <text>L-seryl-[protein] + ATP = O-phospho-L-seryl-[protein] + ADP + H(+)</text>
        <dbReference type="Rhea" id="RHEA:17989"/>
        <dbReference type="Rhea" id="RHEA-COMP:9863"/>
        <dbReference type="Rhea" id="RHEA-COMP:11604"/>
        <dbReference type="ChEBI" id="CHEBI:15378"/>
        <dbReference type="ChEBI" id="CHEBI:29999"/>
        <dbReference type="ChEBI" id="CHEBI:30616"/>
        <dbReference type="ChEBI" id="CHEBI:83421"/>
        <dbReference type="ChEBI" id="CHEBI:456216"/>
        <dbReference type="EC" id="2.7.11.1"/>
    </reaction>
</comment>
<keyword evidence="5 11" id="KW-0418">Kinase</keyword>
<dbReference type="AlphaFoldDB" id="A0A420I015"/>
<dbReference type="Proteomes" id="UP000286134">
    <property type="component" value="Unassembled WGS sequence"/>
</dbReference>
<dbReference type="EC" id="2.7.11.1" evidence="1"/>
<keyword evidence="6" id="KW-0067">ATP-binding</keyword>
<organism evidence="11 12">
    <name type="scientific">Erysiphe neolycopersici</name>
    <dbReference type="NCBI Taxonomy" id="212602"/>
    <lineage>
        <taxon>Eukaryota</taxon>
        <taxon>Fungi</taxon>
        <taxon>Dikarya</taxon>
        <taxon>Ascomycota</taxon>
        <taxon>Pezizomycotina</taxon>
        <taxon>Leotiomycetes</taxon>
        <taxon>Erysiphales</taxon>
        <taxon>Erysiphaceae</taxon>
        <taxon>Erysiphe</taxon>
    </lineage>
</organism>
<evidence type="ECO:0000313" key="11">
    <source>
        <dbReference type="EMBL" id="RKF62997.1"/>
    </source>
</evidence>
<dbReference type="InterPro" id="IPR000719">
    <property type="entry name" value="Prot_kinase_dom"/>
</dbReference>
<evidence type="ECO:0000256" key="8">
    <source>
        <dbReference type="ARBA" id="ARBA00048679"/>
    </source>
</evidence>
<protein>
    <recommendedName>
        <fullName evidence="1">non-specific serine/threonine protein kinase</fullName>
        <ecNumber evidence="1">2.7.11.1</ecNumber>
    </recommendedName>
</protein>
<dbReference type="InterPro" id="IPR008271">
    <property type="entry name" value="Ser/Thr_kinase_AS"/>
</dbReference>
<dbReference type="Pfam" id="PF00069">
    <property type="entry name" value="Pkinase"/>
    <property type="match status" value="1"/>
</dbReference>
<evidence type="ECO:0000256" key="5">
    <source>
        <dbReference type="ARBA" id="ARBA00022777"/>
    </source>
</evidence>
<dbReference type="PROSITE" id="PS00108">
    <property type="entry name" value="PROTEIN_KINASE_ST"/>
    <property type="match status" value="1"/>
</dbReference>
<dbReference type="GO" id="GO:0005524">
    <property type="term" value="F:ATP binding"/>
    <property type="evidence" value="ECO:0007669"/>
    <property type="project" value="UniProtKB-KW"/>
</dbReference>
<dbReference type="PANTHER" id="PTHR38643:SF1">
    <property type="entry name" value="PURINE NUCLEOSIDE PERMEASE C285.05-RELATED"/>
    <property type="match status" value="1"/>
</dbReference>
<dbReference type="EMBL" id="MCFK01002885">
    <property type="protein sequence ID" value="RKF62997.1"/>
    <property type="molecule type" value="Genomic_DNA"/>
</dbReference>
<dbReference type="SMART" id="SM00220">
    <property type="entry name" value="S_TKc"/>
    <property type="match status" value="1"/>
</dbReference>
<dbReference type="GO" id="GO:0004674">
    <property type="term" value="F:protein serine/threonine kinase activity"/>
    <property type="evidence" value="ECO:0007669"/>
    <property type="project" value="UniProtKB-KW"/>
</dbReference>
<evidence type="ECO:0000256" key="4">
    <source>
        <dbReference type="ARBA" id="ARBA00022741"/>
    </source>
</evidence>
<dbReference type="InterPro" id="IPR035994">
    <property type="entry name" value="Nucleoside_phosphorylase_sf"/>
</dbReference>
<dbReference type="SUPFAM" id="SSF56112">
    <property type="entry name" value="Protein kinase-like (PK-like)"/>
    <property type="match status" value="1"/>
</dbReference>
<dbReference type="PROSITE" id="PS50011">
    <property type="entry name" value="PROTEIN_KINASE_DOM"/>
    <property type="match status" value="1"/>
</dbReference>
<evidence type="ECO:0000256" key="1">
    <source>
        <dbReference type="ARBA" id="ARBA00012513"/>
    </source>
</evidence>
<dbReference type="STRING" id="212602.A0A420I015"/>
<evidence type="ECO:0000256" key="7">
    <source>
        <dbReference type="ARBA" id="ARBA00047899"/>
    </source>
</evidence>
<dbReference type="GO" id="GO:0009116">
    <property type="term" value="P:nucleoside metabolic process"/>
    <property type="evidence" value="ECO:0007669"/>
    <property type="project" value="InterPro"/>
</dbReference>
<dbReference type="FunFam" id="3.30.200.20:FF:000306">
    <property type="entry name" value="IKS protein kinase"/>
    <property type="match status" value="1"/>
</dbReference>
<evidence type="ECO:0000313" key="12">
    <source>
        <dbReference type="Proteomes" id="UP000286134"/>
    </source>
</evidence>
<dbReference type="Gene3D" id="3.30.200.20">
    <property type="entry name" value="Phosphorylase Kinase, domain 1"/>
    <property type="match status" value="1"/>
</dbReference>
<evidence type="ECO:0000256" key="2">
    <source>
        <dbReference type="ARBA" id="ARBA00022527"/>
    </source>
</evidence>
<sequence>MSLISYSSPDNREIVLRHKDAIVLRDPLTHQLILRGAKPSSHCPTCHQLIRASSSERQESPHRSTPFISSEYFRLLQSLNERDVENNTPLSPILRLVEPDFESYAHSTGSSASVSEKFDEPYGQNTSSSIKKEAFSHGYFQKFFIEEEVLGRGGKGVVLLVRHELDGVSLGQFACKRVPVGDNHAWLEKVLVEVQLLQGLSHPNLVSYRHVWLENVRLSRFGPSVPCAFILQQFCNGGDLLHYIVGTLPKATNAKERMKEQIKRRSRSQPQLEGPNFGTYNQGLAPEQIYSIFKDIVSGLAHLHASNYIHRDLKPSNCLLHREGNEIRCLISDFGEVQVENMARKSTGTTGTISYCAPEVLKQDSSGRFGNFTTKSDIFSLGMILYFMCFMRLPYKSADTVEEENEDITLLRAEINAWSGFSDEKRERPDLPNRLYNLLKKLLAINPDERPSTTEILTAIRTDKGFGNTVRPTHSSNASLEGRIKSIDSSVPLVVSKNDSIDRMLQTTDTEDDSFSDSRFPELGEDLRLIVKPANEKSRSPSLNYQSTSNAISTQKTPLLMPPPSTLFSTLQNNVSLCRHRTCCWLSRIIQIPDMRIKFVLFMVRLWSLTTFCKSGLAISLIWWPLLSLAALDLAVGTEGGWKLVICAPLPNSLENFSTKETSIVIETQCDITSPKVVIISLFSPEATIWYENANTAGSIGNLLEKNITVPGFSPLFPQFHCLKDGSVCQVTTGESQVNAAATMMALVQSPLFDFRKTYFLIAGIAGINPKYGTMGDVVFSKYAIQVDLQYEIDIRDLPSNYSTGYIPQGAKAPDQYPADIYGTEVFEVNEKLRDIAFNFASAAKLKDSPTAPAYRARYSSDLKYLPATRNPSVIRCDIATSDVYFSGTRLGEVVENTTRIFTNGSGVYCVTAQEDNAILEVMLRAALRKIVDYSRVIIMRTASDFDRPYPGQSATDNLFYLPPGCFEAAISNIYLAGTPVIQGILRGWEQIFDQGVAATNYIGDIFGSLGGQPDFGPASNPAQPIQTTMRRIALPMATSRSQLYRKDSKGAKI</sequence>
<dbReference type="GO" id="GO:0005783">
    <property type="term" value="C:endoplasmic reticulum"/>
    <property type="evidence" value="ECO:0007669"/>
    <property type="project" value="TreeGrafter"/>
</dbReference>
<evidence type="ECO:0000256" key="9">
    <source>
        <dbReference type="SAM" id="MobiDB-lite"/>
    </source>
</evidence>
<gene>
    <name evidence="11" type="ORF">OnM2_028037</name>
</gene>
<dbReference type="Gene3D" id="1.10.510.10">
    <property type="entry name" value="Transferase(Phosphotransferase) domain 1"/>
    <property type="match status" value="1"/>
</dbReference>
<dbReference type="PANTHER" id="PTHR38643">
    <property type="entry name" value="PURINE NUCLEOSIDE PERMEASE C285.05-RELATED"/>
    <property type="match status" value="1"/>
</dbReference>
<comment type="catalytic activity">
    <reaction evidence="7">
        <text>L-threonyl-[protein] + ATP = O-phospho-L-threonyl-[protein] + ADP + H(+)</text>
        <dbReference type="Rhea" id="RHEA:46608"/>
        <dbReference type="Rhea" id="RHEA-COMP:11060"/>
        <dbReference type="Rhea" id="RHEA-COMP:11605"/>
        <dbReference type="ChEBI" id="CHEBI:15378"/>
        <dbReference type="ChEBI" id="CHEBI:30013"/>
        <dbReference type="ChEBI" id="CHEBI:30616"/>
        <dbReference type="ChEBI" id="CHEBI:61977"/>
        <dbReference type="ChEBI" id="CHEBI:456216"/>
        <dbReference type="EC" id="2.7.11.1"/>
    </reaction>
</comment>
<keyword evidence="2" id="KW-0723">Serine/threonine-protein kinase</keyword>
<evidence type="ECO:0000256" key="6">
    <source>
        <dbReference type="ARBA" id="ARBA00022840"/>
    </source>
</evidence>
<dbReference type="Gene3D" id="3.40.50.1580">
    <property type="entry name" value="Nucleoside phosphorylase domain"/>
    <property type="match status" value="1"/>
</dbReference>
<dbReference type="Pfam" id="PF06516">
    <property type="entry name" value="NUP"/>
    <property type="match status" value="1"/>
</dbReference>
<accession>A0A420I015</accession>
<feature type="domain" description="Protein kinase" evidence="10">
    <location>
        <begin position="144"/>
        <end position="466"/>
    </location>
</feature>
<feature type="region of interest" description="Disordered" evidence="9">
    <location>
        <begin position="255"/>
        <end position="277"/>
    </location>
</feature>
<dbReference type="InterPro" id="IPR009486">
    <property type="entry name" value="Pur_nuclsid_perm"/>
</dbReference>
<dbReference type="InterPro" id="IPR011009">
    <property type="entry name" value="Kinase-like_dom_sf"/>
</dbReference>
<dbReference type="GO" id="GO:0055085">
    <property type="term" value="P:transmembrane transport"/>
    <property type="evidence" value="ECO:0007669"/>
    <property type="project" value="InterPro"/>
</dbReference>
<evidence type="ECO:0000256" key="3">
    <source>
        <dbReference type="ARBA" id="ARBA00022679"/>
    </source>
</evidence>
<keyword evidence="3" id="KW-0808">Transferase</keyword>
<keyword evidence="12" id="KW-1185">Reference proteome</keyword>
<dbReference type="OrthoDB" id="2331083at2759"/>
<reference evidence="11 12" key="1">
    <citation type="journal article" date="2018" name="BMC Genomics">
        <title>Comparative genome analyses reveal sequence features reflecting distinct modes of host-adaptation between dicot and monocot powdery mildew.</title>
        <authorList>
            <person name="Wu Y."/>
            <person name="Ma X."/>
            <person name="Pan Z."/>
            <person name="Kale S.D."/>
            <person name="Song Y."/>
            <person name="King H."/>
            <person name="Zhang Q."/>
            <person name="Presley C."/>
            <person name="Deng X."/>
            <person name="Wei C.I."/>
            <person name="Xiao S."/>
        </authorList>
    </citation>
    <scope>NUCLEOTIDE SEQUENCE [LARGE SCALE GENOMIC DNA]</scope>
    <source>
        <strain evidence="11">UMSG2</strain>
    </source>
</reference>
<comment type="caution">
    <text evidence="11">The sequence shown here is derived from an EMBL/GenBank/DDBJ whole genome shotgun (WGS) entry which is preliminary data.</text>
</comment>
<evidence type="ECO:0000259" key="10">
    <source>
        <dbReference type="PROSITE" id="PS50011"/>
    </source>
</evidence>
<keyword evidence="4" id="KW-0547">Nucleotide-binding</keyword>
<dbReference type="FunFam" id="1.10.510.10:FF:000699">
    <property type="entry name" value="Probable serine/threonine-protein kinase iksA"/>
    <property type="match status" value="1"/>
</dbReference>
<name>A0A420I015_9PEZI</name>